<evidence type="ECO:0000256" key="7">
    <source>
        <dbReference type="ARBA" id="ARBA00022679"/>
    </source>
</evidence>
<organism evidence="13 14">
    <name type="scientific">Kuraishia capsulata CBS 1993</name>
    <dbReference type="NCBI Taxonomy" id="1382522"/>
    <lineage>
        <taxon>Eukaryota</taxon>
        <taxon>Fungi</taxon>
        <taxon>Dikarya</taxon>
        <taxon>Ascomycota</taxon>
        <taxon>Saccharomycotina</taxon>
        <taxon>Pichiomycetes</taxon>
        <taxon>Pichiales</taxon>
        <taxon>Pichiaceae</taxon>
        <taxon>Kuraishia</taxon>
    </lineage>
</organism>
<evidence type="ECO:0000256" key="11">
    <source>
        <dbReference type="ARBA" id="ARBA00049524"/>
    </source>
</evidence>
<dbReference type="PROSITE" id="PS51186">
    <property type="entry name" value="GNAT"/>
    <property type="match status" value="1"/>
</dbReference>
<keyword evidence="6" id="KW-0963">Cytoplasm</keyword>
<evidence type="ECO:0000256" key="4">
    <source>
        <dbReference type="ARBA" id="ARBA00012950"/>
    </source>
</evidence>
<comment type="subcellular location">
    <subcellularLocation>
        <location evidence="2">Cytoplasm</location>
    </subcellularLocation>
    <subcellularLocation>
        <location evidence="1">Nucleus</location>
    </subcellularLocation>
</comment>
<evidence type="ECO:0000256" key="5">
    <source>
        <dbReference type="ARBA" id="ARBA00015043"/>
    </source>
</evidence>
<dbReference type="HOGENOM" id="CLU_051699_2_2_1"/>
<dbReference type="PANTHER" id="PTHR20531:SF1">
    <property type="entry name" value="N-ALPHA-ACETYLTRANSFERASE 40"/>
    <property type="match status" value="1"/>
</dbReference>
<name>W6MLL6_9ASCO</name>
<dbReference type="GO" id="GO:0005737">
    <property type="term" value="C:cytoplasm"/>
    <property type="evidence" value="ECO:0007669"/>
    <property type="project" value="UniProtKB-SubCell"/>
</dbReference>
<dbReference type="InterPro" id="IPR000182">
    <property type="entry name" value="GNAT_dom"/>
</dbReference>
<evidence type="ECO:0000256" key="9">
    <source>
        <dbReference type="ARBA" id="ARBA00023315"/>
    </source>
</evidence>
<comment type="catalytic activity">
    <reaction evidence="11">
        <text>N-terminal L-seryl-[histone H4] + acetyl-CoA = N-terminal N(alpha)-acetyl-L-seryl-[histone H4] + CoA + H(+)</text>
        <dbReference type="Rhea" id="RHEA:50596"/>
        <dbReference type="Rhea" id="RHEA-COMP:12740"/>
        <dbReference type="Rhea" id="RHEA-COMP:12743"/>
        <dbReference type="ChEBI" id="CHEBI:15378"/>
        <dbReference type="ChEBI" id="CHEBI:57287"/>
        <dbReference type="ChEBI" id="CHEBI:57288"/>
        <dbReference type="ChEBI" id="CHEBI:64738"/>
        <dbReference type="ChEBI" id="CHEBI:83690"/>
        <dbReference type="EC" id="2.3.1.257"/>
    </reaction>
</comment>
<dbReference type="PANTHER" id="PTHR20531">
    <property type="entry name" value="N-ALPHA-ACETYLTRANSFERASE 40"/>
    <property type="match status" value="1"/>
</dbReference>
<dbReference type="STRING" id="1382522.W6MLL6"/>
<dbReference type="GO" id="GO:0043998">
    <property type="term" value="F:histone H2A acetyltransferase activity"/>
    <property type="evidence" value="ECO:0007669"/>
    <property type="project" value="InterPro"/>
</dbReference>
<evidence type="ECO:0000256" key="8">
    <source>
        <dbReference type="ARBA" id="ARBA00023242"/>
    </source>
</evidence>
<dbReference type="RefSeq" id="XP_022459386.1">
    <property type="nucleotide sequence ID" value="XM_022601777.1"/>
</dbReference>
<evidence type="ECO:0000313" key="14">
    <source>
        <dbReference type="Proteomes" id="UP000019384"/>
    </source>
</evidence>
<dbReference type="AlphaFoldDB" id="W6MLL6"/>
<sequence>MTFESDFAPKLVELARNRIPPAPTVTNKDGEESLLLKTTIKAVSELHIGLLTECLELVDLNLSEYYTSIEGPDWKVDKLQEMKEDGLVYCMFHSSLTGKPVAFFSFMVTIEEGENVVYLFEIHVSPKWQNAKLGTRLLEYVSDITRSLSCGFPDIAGIMLTVFPENRALGWYFKNGFTFASHSPRDKTLRFGKVLKPDYYLLFKNVDPR</sequence>
<dbReference type="GO" id="GO:1990189">
    <property type="term" value="F:protein N-terminal-serine acetyltransferase activity"/>
    <property type="evidence" value="ECO:0007669"/>
    <property type="project" value="UniProtKB-EC"/>
</dbReference>
<dbReference type="Proteomes" id="UP000019384">
    <property type="component" value="Unassembled WGS sequence"/>
</dbReference>
<dbReference type="EMBL" id="HG793128">
    <property type="protein sequence ID" value="CDK27391.1"/>
    <property type="molecule type" value="Genomic_DNA"/>
</dbReference>
<evidence type="ECO:0000256" key="3">
    <source>
        <dbReference type="ARBA" id="ARBA00008870"/>
    </source>
</evidence>
<reference evidence="13" key="1">
    <citation type="submission" date="2013-12" db="EMBL/GenBank/DDBJ databases">
        <authorList>
            <person name="Genoscope - CEA"/>
        </authorList>
    </citation>
    <scope>NUCLEOTIDE SEQUENCE</scope>
    <source>
        <strain evidence="13">CBS 1993</strain>
    </source>
</reference>
<evidence type="ECO:0000259" key="12">
    <source>
        <dbReference type="PROSITE" id="PS51186"/>
    </source>
</evidence>
<keyword evidence="9" id="KW-0012">Acyltransferase</keyword>
<dbReference type="EC" id="2.3.1.257" evidence="4"/>
<dbReference type="InterPro" id="IPR039949">
    <property type="entry name" value="NAA40"/>
</dbReference>
<dbReference type="InterPro" id="IPR016181">
    <property type="entry name" value="Acyl_CoA_acyltransferase"/>
</dbReference>
<proteinExistence type="inferred from homology"/>
<dbReference type="OrthoDB" id="424551at2759"/>
<evidence type="ECO:0000256" key="6">
    <source>
        <dbReference type="ARBA" id="ARBA00022490"/>
    </source>
</evidence>
<evidence type="ECO:0000313" key="13">
    <source>
        <dbReference type="EMBL" id="CDK27391.1"/>
    </source>
</evidence>
<dbReference type="GeneID" id="34520774"/>
<accession>W6MLL6</accession>
<evidence type="ECO:0000256" key="1">
    <source>
        <dbReference type="ARBA" id="ARBA00004123"/>
    </source>
</evidence>
<evidence type="ECO:0000256" key="2">
    <source>
        <dbReference type="ARBA" id="ARBA00004496"/>
    </source>
</evidence>
<gene>
    <name evidence="13" type="ORF">KUCA_T00003369001</name>
</gene>
<comment type="similarity">
    <text evidence="3">Belongs to the acetyltransferase family. NAA40 subfamily.</text>
</comment>
<reference evidence="13" key="2">
    <citation type="submission" date="2014-02" db="EMBL/GenBank/DDBJ databases">
        <title>Complete DNA sequence of /Kuraishia capsulata/ illustrates novel genomic features among budding yeasts (/Saccharomycotina/).</title>
        <authorList>
            <person name="Morales L."/>
            <person name="Noel B."/>
            <person name="Porcel B."/>
            <person name="Marcet-Houben M."/>
            <person name="Hullo M-F."/>
            <person name="Sacerdot C."/>
            <person name="Tekaia F."/>
            <person name="Leh-Louis V."/>
            <person name="Despons L."/>
            <person name="Khanna V."/>
            <person name="Aury J-M."/>
            <person name="Barbe V."/>
            <person name="Couloux A."/>
            <person name="Labadie K."/>
            <person name="Pelletier E."/>
            <person name="Souciet J-L."/>
            <person name="Boekhout T."/>
            <person name="Gabaldon T."/>
            <person name="Wincker P."/>
            <person name="Dujon B."/>
        </authorList>
    </citation>
    <scope>NUCLEOTIDE SEQUENCE</scope>
    <source>
        <strain evidence="13">CBS 1993</strain>
    </source>
</reference>
<dbReference type="GO" id="GO:0005634">
    <property type="term" value="C:nucleus"/>
    <property type="evidence" value="ECO:0007669"/>
    <property type="project" value="UniProtKB-SubCell"/>
</dbReference>
<comment type="catalytic activity">
    <reaction evidence="10">
        <text>N-terminal L-seryl-[histone H2A] + acetyl-CoA = N-terminal N(alpha)-acetyl-L-seryl-[histone H2A] + CoA + H(+)</text>
        <dbReference type="Rhea" id="RHEA:50600"/>
        <dbReference type="Rhea" id="RHEA-COMP:12742"/>
        <dbReference type="Rhea" id="RHEA-COMP:12744"/>
        <dbReference type="ChEBI" id="CHEBI:15378"/>
        <dbReference type="ChEBI" id="CHEBI:57287"/>
        <dbReference type="ChEBI" id="CHEBI:57288"/>
        <dbReference type="ChEBI" id="CHEBI:64738"/>
        <dbReference type="ChEBI" id="CHEBI:83690"/>
        <dbReference type="EC" id="2.3.1.257"/>
    </reaction>
</comment>
<keyword evidence="14" id="KW-1185">Reference proteome</keyword>
<evidence type="ECO:0000256" key="10">
    <source>
        <dbReference type="ARBA" id="ARBA00047821"/>
    </source>
</evidence>
<protein>
    <recommendedName>
        <fullName evidence="5">N-alpha-acetyltransferase 40</fullName>
        <ecNumber evidence="4">2.3.1.257</ecNumber>
    </recommendedName>
</protein>
<keyword evidence="7" id="KW-0808">Transferase</keyword>
<keyword evidence="8" id="KW-0539">Nucleus</keyword>
<dbReference type="SUPFAM" id="SSF55729">
    <property type="entry name" value="Acyl-CoA N-acyltransferases (Nat)"/>
    <property type="match status" value="1"/>
</dbReference>
<dbReference type="Pfam" id="PF00583">
    <property type="entry name" value="Acetyltransf_1"/>
    <property type="match status" value="1"/>
</dbReference>
<dbReference type="Gene3D" id="3.40.630.30">
    <property type="match status" value="1"/>
</dbReference>
<dbReference type="CDD" id="cd04301">
    <property type="entry name" value="NAT_SF"/>
    <property type="match status" value="1"/>
</dbReference>
<feature type="domain" description="N-acetyltransferase" evidence="12">
    <location>
        <begin position="38"/>
        <end position="207"/>
    </location>
</feature>
<dbReference type="GO" id="GO:0010485">
    <property type="term" value="F:histone H4 acetyltransferase activity"/>
    <property type="evidence" value="ECO:0007669"/>
    <property type="project" value="InterPro"/>
</dbReference>